<gene>
    <name evidence="7" type="ORF">SDC9_148716</name>
</gene>
<keyword evidence="5 7" id="KW-0560">Oxidoreductase</keyword>
<sequence length="283" mass="31899">MWNDEQVEGHRQLVDAVHQKGCPVFVQIHHAGLVGIVEDAWCPSPYTYVRNDGLPKTGVELTKDALDTLQDDFVQAAVRAYQAGYDGIELHGCHNYLLCQFMNAKVNRRTDDYGIDRTLWIREILQKIRHLTPKEFIVGIRLGGFEPTLEDAIGHAKRLEEAGMDFLDISYGFRREQIATKPEGYAYLDIIYAAERIKKAVQIPVFAANGITSPEQAENILLHTGVDVIDIGRGFMVNFDWVKDAKAGIDTGHCLRCATCLLYSEPERCPGRILTARRKRGIN</sequence>
<dbReference type="SUPFAM" id="SSF51395">
    <property type="entry name" value="FMN-linked oxidoreductases"/>
    <property type="match status" value="1"/>
</dbReference>
<keyword evidence="4" id="KW-0521">NADP</keyword>
<dbReference type="EMBL" id="VSSQ01047502">
    <property type="protein sequence ID" value="MPN01507.1"/>
    <property type="molecule type" value="Genomic_DNA"/>
</dbReference>
<dbReference type="Pfam" id="PF00724">
    <property type="entry name" value="Oxidored_FMN"/>
    <property type="match status" value="1"/>
</dbReference>
<dbReference type="InterPro" id="IPR013785">
    <property type="entry name" value="Aldolase_TIM"/>
</dbReference>
<dbReference type="InterPro" id="IPR001155">
    <property type="entry name" value="OxRdtase_FMN_N"/>
</dbReference>
<dbReference type="Gene3D" id="3.20.20.70">
    <property type="entry name" value="Aldolase class I"/>
    <property type="match status" value="1"/>
</dbReference>
<dbReference type="GO" id="GO:0003959">
    <property type="term" value="F:NADPH dehydrogenase activity"/>
    <property type="evidence" value="ECO:0007669"/>
    <property type="project" value="InterPro"/>
</dbReference>
<comment type="cofactor">
    <cofactor evidence="1">
        <name>FMN</name>
        <dbReference type="ChEBI" id="CHEBI:58210"/>
    </cofactor>
</comment>
<dbReference type="EC" id="1.-.-.-" evidence="7"/>
<evidence type="ECO:0000256" key="5">
    <source>
        <dbReference type="ARBA" id="ARBA00023002"/>
    </source>
</evidence>
<accession>A0A645EIC1</accession>
<organism evidence="7">
    <name type="scientific">bioreactor metagenome</name>
    <dbReference type="NCBI Taxonomy" id="1076179"/>
    <lineage>
        <taxon>unclassified sequences</taxon>
        <taxon>metagenomes</taxon>
        <taxon>ecological metagenomes</taxon>
    </lineage>
</organism>
<evidence type="ECO:0000256" key="2">
    <source>
        <dbReference type="ARBA" id="ARBA00022630"/>
    </source>
</evidence>
<feature type="domain" description="NADH:flavin oxidoreductase/NADH oxidase N-terminal" evidence="6">
    <location>
        <begin position="1"/>
        <end position="250"/>
    </location>
</feature>
<dbReference type="PANTHER" id="PTHR43303">
    <property type="entry name" value="NADPH DEHYDROGENASE C23G7.10C-RELATED"/>
    <property type="match status" value="1"/>
</dbReference>
<keyword evidence="2" id="KW-0285">Flavoprotein</keyword>
<proteinExistence type="predicted"/>
<evidence type="ECO:0000256" key="3">
    <source>
        <dbReference type="ARBA" id="ARBA00022643"/>
    </source>
</evidence>
<evidence type="ECO:0000259" key="6">
    <source>
        <dbReference type="Pfam" id="PF00724"/>
    </source>
</evidence>
<dbReference type="AlphaFoldDB" id="A0A645EIC1"/>
<evidence type="ECO:0000256" key="4">
    <source>
        <dbReference type="ARBA" id="ARBA00022857"/>
    </source>
</evidence>
<dbReference type="GO" id="GO:0010181">
    <property type="term" value="F:FMN binding"/>
    <property type="evidence" value="ECO:0007669"/>
    <property type="project" value="InterPro"/>
</dbReference>
<evidence type="ECO:0000313" key="7">
    <source>
        <dbReference type="EMBL" id="MPN01507.1"/>
    </source>
</evidence>
<protein>
    <submittedName>
        <fullName evidence="7">NADH oxidase</fullName>
        <ecNumber evidence="7">1.-.-.-</ecNumber>
    </submittedName>
</protein>
<comment type="caution">
    <text evidence="7">The sequence shown here is derived from an EMBL/GenBank/DDBJ whole genome shotgun (WGS) entry which is preliminary data.</text>
</comment>
<evidence type="ECO:0000256" key="1">
    <source>
        <dbReference type="ARBA" id="ARBA00001917"/>
    </source>
</evidence>
<dbReference type="PANTHER" id="PTHR43303:SF4">
    <property type="entry name" value="NADPH DEHYDROGENASE C23G7.10C-RELATED"/>
    <property type="match status" value="1"/>
</dbReference>
<dbReference type="GO" id="GO:0050661">
    <property type="term" value="F:NADP binding"/>
    <property type="evidence" value="ECO:0007669"/>
    <property type="project" value="InterPro"/>
</dbReference>
<keyword evidence="3" id="KW-0288">FMN</keyword>
<dbReference type="InterPro" id="IPR044152">
    <property type="entry name" value="YqjM-like"/>
</dbReference>
<dbReference type="CDD" id="cd02803">
    <property type="entry name" value="OYE_like_FMN_family"/>
    <property type="match status" value="1"/>
</dbReference>
<reference evidence="7" key="1">
    <citation type="submission" date="2019-08" db="EMBL/GenBank/DDBJ databases">
        <authorList>
            <person name="Kucharzyk K."/>
            <person name="Murdoch R.W."/>
            <person name="Higgins S."/>
            <person name="Loffler F."/>
        </authorList>
    </citation>
    <scope>NUCLEOTIDE SEQUENCE</scope>
</reference>
<name>A0A645EIC1_9ZZZZ</name>